<dbReference type="GeneID" id="25320948"/>
<proteinExistence type="predicted"/>
<name>A0A0F4YHK4_RASE3</name>
<accession>A0A0F4YHK4</accession>
<organism evidence="1 2">
    <name type="scientific">Rasamsonia emersonii (strain ATCC 16479 / CBS 393.64 / IMI 116815)</name>
    <dbReference type="NCBI Taxonomy" id="1408163"/>
    <lineage>
        <taxon>Eukaryota</taxon>
        <taxon>Fungi</taxon>
        <taxon>Dikarya</taxon>
        <taxon>Ascomycota</taxon>
        <taxon>Pezizomycotina</taxon>
        <taxon>Eurotiomycetes</taxon>
        <taxon>Eurotiomycetidae</taxon>
        <taxon>Eurotiales</taxon>
        <taxon>Trichocomaceae</taxon>
        <taxon>Rasamsonia</taxon>
    </lineage>
</organism>
<comment type="caution">
    <text evidence="1">The sequence shown here is derived from an EMBL/GenBank/DDBJ whole genome shotgun (WGS) entry which is preliminary data.</text>
</comment>
<evidence type="ECO:0000313" key="1">
    <source>
        <dbReference type="EMBL" id="KKA17361.1"/>
    </source>
</evidence>
<feature type="non-terminal residue" evidence="1">
    <location>
        <position position="1"/>
    </location>
</feature>
<sequence length="124" mass="13634">WSQTAWCDHYQAMTAFPWPEIPTASGRVCVKDDDAIVGSRVTFADATRCTCVSRGIEFLLFCSSSQQLLALPAQPGLWRAFAKNRSNSGAILPRDPFVRSVNLAWLSEREFSARSPDASTAPVP</sequence>
<gene>
    <name evidence="1" type="ORF">T310_8792</name>
</gene>
<dbReference type="Proteomes" id="UP000053958">
    <property type="component" value="Unassembled WGS sequence"/>
</dbReference>
<keyword evidence="2" id="KW-1185">Reference proteome</keyword>
<dbReference type="EMBL" id="LASV01000663">
    <property type="protein sequence ID" value="KKA17361.1"/>
    <property type="molecule type" value="Genomic_DNA"/>
</dbReference>
<protein>
    <submittedName>
        <fullName evidence="1">Uncharacterized protein</fullName>
    </submittedName>
</protein>
<dbReference type="AlphaFoldDB" id="A0A0F4YHK4"/>
<dbReference type="RefSeq" id="XP_013323973.1">
    <property type="nucleotide sequence ID" value="XM_013468519.1"/>
</dbReference>
<reference evidence="1 2" key="1">
    <citation type="submission" date="2015-04" db="EMBL/GenBank/DDBJ databases">
        <authorList>
            <person name="Heijne W.H."/>
            <person name="Fedorova N.D."/>
            <person name="Nierman W.C."/>
            <person name="Vollebregt A.W."/>
            <person name="Zhao Z."/>
            <person name="Wu L."/>
            <person name="Kumar M."/>
            <person name="Stam H."/>
            <person name="van den Berg M.A."/>
            <person name="Pel H.J."/>
        </authorList>
    </citation>
    <scope>NUCLEOTIDE SEQUENCE [LARGE SCALE GENOMIC DNA]</scope>
    <source>
        <strain evidence="1 2">CBS 393.64</strain>
    </source>
</reference>
<evidence type="ECO:0000313" key="2">
    <source>
        <dbReference type="Proteomes" id="UP000053958"/>
    </source>
</evidence>